<dbReference type="OrthoDB" id="503979at2"/>
<keyword evidence="1" id="KW-0732">Signal</keyword>
<dbReference type="RefSeq" id="WP_013010393.1">
    <property type="nucleotide sequence ID" value="NC_013943.1"/>
</dbReference>
<evidence type="ECO:0000313" key="4">
    <source>
        <dbReference type="Proteomes" id="UP000002012"/>
    </source>
</evidence>
<dbReference type="eggNOG" id="COG1649">
    <property type="taxonomic scope" value="Bacteria"/>
</dbReference>
<dbReference type="STRING" id="522772.Dacet_1097"/>
<dbReference type="PaxDb" id="522772-Dacet_1097"/>
<dbReference type="InterPro" id="IPR032772">
    <property type="entry name" value="PGA_deacetylase_PgaB_C"/>
</dbReference>
<dbReference type="HOGENOM" id="CLU_721053_0_0_0"/>
<feature type="chain" id="PRO_5003058288" description="Poly-beta-1,6-N-acetyl-D-glucosamine N-deacetylase PgaB C-terminal domain-containing protein" evidence="1">
    <location>
        <begin position="21"/>
        <end position="383"/>
    </location>
</feature>
<evidence type="ECO:0000256" key="1">
    <source>
        <dbReference type="SAM" id="SignalP"/>
    </source>
</evidence>
<dbReference type="InParanoid" id="D4H770"/>
<dbReference type="EMBL" id="CP001968">
    <property type="protein sequence ID" value="ADD67869.1"/>
    <property type="molecule type" value="Genomic_DNA"/>
</dbReference>
<organism evidence="3 4">
    <name type="scientific">Denitrovibrio acetiphilus (strain DSM 12809 / NBRC 114555 / N2460)</name>
    <dbReference type="NCBI Taxonomy" id="522772"/>
    <lineage>
        <taxon>Bacteria</taxon>
        <taxon>Pseudomonadati</taxon>
        <taxon>Deferribacterota</taxon>
        <taxon>Deferribacteres</taxon>
        <taxon>Deferribacterales</taxon>
        <taxon>Geovibrionaceae</taxon>
        <taxon>Denitrovibrio</taxon>
    </lineage>
</organism>
<proteinExistence type="predicted"/>
<feature type="domain" description="Poly-beta-1,6-N-acetyl-D-glucosamine N-deacetylase PgaB C-terminal" evidence="2">
    <location>
        <begin position="38"/>
        <end position="359"/>
    </location>
</feature>
<accession>D4H770</accession>
<dbReference type="Gene3D" id="3.20.20.80">
    <property type="entry name" value="Glycosidases"/>
    <property type="match status" value="1"/>
</dbReference>
<protein>
    <recommendedName>
        <fullName evidence="2">Poly-beta-1,6-N-acetyl-D-glucosamine N-deacetylase PgaB C-terminal domain-containing protein</fullName>
    </recommendedName>
</protein>
<name>D4H770_DENA2</name>
<reference evidence="3 4" key="1">
    <citation type="journal article" date="2010" name="Stand. Genomic Sci.">
        <title>Complete genome sequence of Denitrovibrio acetiphilus type strain (N2460).</title>
        <authorList>
            <person name="Kiss H."/>
            <person name="Lang E."/>
            <person name="Lapidus A."/>
            <person name="Copeland A."/>
            <person name="Nolan M."/>
            <person name="Glavina Del Rio T."/>
            <person name="Chen F."/>
            <person name="Lucas S."/>
            <person name="Tice H."/>
            <person name="Cheng J.F."/>
            <person name="Han C."/>
            <person name="Goodwin L."/>
            <person name="Pitluck S."/>
            <person name="Liolios K."/>
            <person name="Pati A."/>
            <person name="Ivanova N."/>
            <person name="Mavromatis K."/>
            <person name="Chen A."/>
            <person name="Palaniappan K."/>
            <person name="Land M."/>
            <person name="Hauser L."/>
            <person name="Chang Y.J."/>
            <person name="Jeffries C.D."/>
            <person name="Detter J.C."/>
            <person name="Brettin T."/>
            <person name="Spring S."/>
            <person name="Rohde M."/>
            <person name="Goker M."/>
            <person name="Woyke T."/>
            <person name="Bristow J."/>
            <person name="Eisen J.A."/>
            <person name="Markowitz V."/>
            <person name="Hugenholtz P."/>
            <person name="Kyrpides N.C."/>
            <person name="Klenk H.P."/>
        </authorList>
    </citation>
    <scope>NUCLEOTIDE SEQUENCE [LARGE SCALE GENOMIC DNA]</scope>
    <source>
        <strain evidence="4">DSM 12809 / NBRC 114555 / N2460</strain>
    </source>
</reference>
<dbReference type="KEGG" id="dap:Dacet_1097"/>
<dbReference type="Proteomes" id="UP000002012">
    <property type="component" value="Chromosome"/>
</dbReference>
<keyword evidence="4" id="KW-1185">Reference proteome</keyword>
<evidence type="ECO:0000313" key="3">
    <source>
        <dbReference type="EMBL" id="ADD67869.1"/>
    </source>
</evidence>
<gene>
    <name evidence="3" type="ordered locus">Dacet_1097</name>
</gene>
<sequence length="383" mass="43283" precursor="true">MLKKLFILLTLLIVAGSSFAQSYPALNGVQVFVLDSKYDGNIDNFFAGLKERGIDSVFLRVFHNSIDRYHYLDTNEKCKSGVYFKTDSACVIRDVLGEAVSAARKYDMKVFAWMATRSLSFLKKPLYMEKEFRKGGLADGYGMSIFQPEAAERVKKLFRDLAFYDIDGILFQDDFILRYREGASPYAVKAYEDDTGIKLSYNKLFGCTGGNGITKVPGGCPDTFLPWTEWKNSKMMEFYQSLKIESMKVNPDLVFAGNVYYETPLEKRKGMSWYSQSIGSMLEFGFDYLAVMGYHDQIAGELNLVRDDALNLVGQMADNLKDEVDASSRILMKVQRISFSNSKKLSDDNISSLCSMLSEHPEISRILLPVNKVEDLAGTCFSN</sequence>
<feature type="signal peptide" evidence="1">
    <location>
        <begin position="1"/>
        <end position="20"/>
    </location>
</feature>
<evidence type="ECO:0000259" key="2">
    <source>
        <dbReference type="Pfam" id="PF14883"/>
    </source>
</evidence>
<dbReference type="Pfam" id="PF14883">
    <property type="entry name" value="GHL13"/>
    <property type="match status" value="1"/>
</dbReference>
<dbReference type="AlphaFoldDB" id="D4H770"/>